<comment type="caution">
    <text evidence="4">The sequence shown here is derived from an EMBL/GenBank/DDBJ whole genome shotgun (WGS) entry which is preliminary data.</text>
</comment>
<keyword evidence="1" id="KW-0732">Signal</keyword>
<evidence type="ECO:0000313" key="4">
    <source>
        <dbReference type="EMBL" id="MCQ3828166.1"/>
    </source>
</evidence>
<dbReference type="InterPro" id="IPR010679">
    <property type="entry name" value="DUF1254"/>
</dbReference>
<dbReference type="Proteomes" id="UP001205566">
    <property type="component" value="Unassembled WGS sequence"/>
</dbReference>
<protein>
    <submittedName>
        <fullName evidence="4">DUF1254 domain-containing protein</fullName>
    </submittedName>
</protein>
<feature type="domain" description="DUF1214" evidence="2">
    <location>
        <begin position="343"/>
        <end position="452"/>
    </location>
</feature>
<evidence type="ECO:0000259" key="3">
    <source>
        <dbReference type="Pfam" id="PF06863"/>
    </source>
</evidence>
<proteinExistence type="predicted"/>
<dbReference type="PANTHER" id="PTHR36509">
    <property type="entry name" value="BLL3101 PROTEIN"/>
    <property type="match status" value="1"/>
</dbReference>
<feature type="chain" id="PRO_5047529434" evidence="1">
    <location>
        <begin position="25"/>
        <end position="473"/>
    </location>
</feature>
<dbReference type="SUPFAM" id="SSF160935">
    <property type="entry name" value="VPA0735-like"/>
    <property type="match status" value="1"/>
</dbReference>
<evidence type="ECO:0000256" key="1">
    <source>
        <dbReference type="SAM" id="SignalP"/>
    </source>
</evidence>
<evidence type="ECO:0000313" key="5">
    <source>
        <dbReference type="Proteomes" id="UP001205566"/>
    </source>
</evidence>
<dbReference type="Gene3D" id="2.60.120.1600">
    <property type="match status" value="1"/>
</dbReference>
<reference evidence="4" key="1">
    <citation type="thesis" date="2020" institute="Technische Universitat Dresden" country="Dresden, Germany">
        <title>The Agarolytic System of Microbulbifer elongatus PORT2, Isolated from Batu Karas, Pangandaran West Java Indonesia.</title>
        <authorList>
            <person name="Anggraeni S.R."/>
        </authorList>
    </citation>
    <scope>NUCLEOTIDE SEQUENCE</scope>
    <source>
        <strain evidence="4">PORT2</strain>
    </source>
</reference>
<dbReference type="Pfam" id="PF06863">
    <property type="entry name" value="DUF1254"/>
    <property type="match status" value="1"/>
</dbReference>
<gene>
    <name evidence="4" type="ORF">HXX02_01770</name>
</gene>
<feature type="domain" description="DUF1254" evidence="3">
    <location>
        <begin position="71"/>
        <end position="201"/>
    </location>
</feature>
<dbReference type="EMBL" id="JACASI010000010">
    <property type="protein sequence ID" value="MCQ3828166.1"/>
    <property type="molecule type" value="Genomic_DNA"/>
</dbReference>
<evidence type="ECO:0000259" key="2">
    <source>
        <dbReference type="Pfam" id="PF06742"/>
    </source>
</evidence>
<accession>A0ABT1NZG5</accession>
<name>A0ABT1NZG5_9GAMM</name>
<organism evidence="4 5">
    <name type="scientific">Microbulbifer elongatus</name>
    <dbReference type="NCBI Taxonomy" id="86173"/>
    <lineage>
        <taxon>Bacteria</taxon>
        <taxon>Pseudomonadati</taxon>
        <taxon>Pseudomonadota</taxon>
        <taxon>Gammaproteobacteria</taxon>
        <taxon>Cellvibrionales</taxon>
        <taxon>Microbulbiferaceae</taxon>
        <taxon>Microbulbifer</taxon>
    </lineage>
</organism>
<feature type="signal peptide" evidence="1">
    <location>
        <begin position="1"/>
        <end position="24"/>
    </location>
</feature>
<dbReference type="InterPro" id="IPR010621">
    <property type="entry name" value="DUF1214"/>
</dbReference>
<dbReference type="Pfam" id="PF06742">
    <property type="entry name" value="DUF1214"/>
    <property type="match status" value="1"/>
</dbReference>
<dbReference type="Gene3D" id="2.60.40.1610">
    <property type="entry name" value="Domain of unknown function DUF1254"/>
    <property type="match status" value="1"/>
</dbReference>
<dbReference type="Gene3D" id="1.10.3360.10">
    <property type="entry name" value="VPA0735-like domain"/>
    <property type="match status" value="1"/>
</dbReference>
<dbReference type="PANTHER" id="PTHR36509:SF2">
    <property type="entry name" value="BLL3101 PROTEIN"/>
    <property type="match status" value="1"/>
</dbReference>
<dbReference type="InterPro" id="IPR037050">
    <property type="entry name" value="DUF1254_sf"/>
</dbReference>
<keyword evidence="5" id="KW-1185">Reference proteome</keyword>
<sequence length="473" mass="53106">MAWRTLISAIMTLSVSFSTANVSAQSTLSADEAKQIAIDAYIFGYSLMSVEMTRKVMTNVAKPTSKHAPMGQFANLREYPTAKFRDVTAPNADTLYSNAFVDLAKEPWIVSWPDMGDRYYVWEFYDAWVPVIMSPGSRTTGQKAQAYAITGPGWSGKLPDGVKELKSPTDTVWILARTYSTGTPEDYKKVWALQDQYKLYPLSYWGKEYTPPAGKVDPKIDMKTAVRNQVNALDAQQYFGWMASLMKNNPPIAEDAPMVAKMKKIGLEPGKPFDLSKMDPAIADAIKQAPKSAWEQIVAYTKDSGKINNGWLINMKVGHYGTDYMARAWLAAFGIPANPPKDAVYPVGQTDADGDPLDSSKYNYVINFKSEQDLPPANGFWSLTMYDEGYFFIENPLNRYTLSERNNLKKNDDGSISLYLQKENPGPEKESNWLPAPDAKFIPMFRLYWPKENPPSVLDGSWWPPVIEKNGAR</sequence>